<dbReference type="SUPFAM" id="SSF57783">
    <property type="entry name" value="Zinc beta-ribbon"/>
    <property type="match status" value="1"/>
</dbReference>
<keyword evidence="4" id="KW-1185">Reference proteome</keyword>
<dbReference type="SUPFAM" id="SSF56731">
    <property type="entry name" value="DNA primase core"/>
    <property type="match status" value="1"/>
</dbReference>
<feature type="domain" description="DUF3991" evidence="2">
    <location>
        <begin position="114"/>
        <end position="185"/>
    </location>
</feature>
<dbReference type="Proteomes" id="UP000298642">
    <property type="component" value="Chromosome"/>
</dbReference>
<proteinExistence type="predicted"/>
<sequence length="310" mass="35198">MQIAKETDLPELLTHLGYQVRRIGRYHTTAEMDSLRIKDRRKWFRYSQNTGGDSITFLQQFCGKSFPEAVEYLLTFHGKARDSPAKAAPFVKRDEVQKPFTLPPRNTDDRRVFAYLHKRGIAPQVIRQFLNSGLLYEDAEHHNCVFVGKNSAGQAKYAGLRGTYDREGKGFRGDVTGSDKRVGFALPYDRSSDQVFVFEAPIDLMSYLTLHRNTPNALALCGLYGGALQAYLADHPQIKRIELCLDADGPGREAARQLQDKYAAMGYVVTVEEPHSGKDWNEYLQKRKTPERGGNQVINTKDPKKPIRKI</sequence>
<dbReference type="KEGG" id="obj:EIO64_05570"/>
<dbReference type="EMBL" id="CP034413">
    <property type="protein sequence ID" value="QCI60969.1"/>
    <property type="molecule type" value="Genomic_DNA"/>
</dbReference>
<evidence type="ECO:0000256" key="1">
    <source>
        <dbReference type="SAM" id="MobiDB-lite"/>
    </source>
</evidence>
<feature type="compositionally biased region" description="Basic and acidic residues" evidence="1">
    <location>
        <begin position="301"/>
        <end position="310"/>
    </location>
</feature>
<dbReference type="CDD" id="cd01029">
    <property type="entry name" value="TOPRIM_primases"/>
    <property type="match status" value="1"/>
</dbReference>
<evidence type="ECO:0000313" key="3">
    <source>
        <dbReference type="EMBL" id="QCI60969.1"/>
    </source>
</evidence>
<evidence type="ECO:0000259" key="2">
    <source>
        <dbReference type="Pfam" id="PF13154"/>
    </source>
</evidence>
<organism evidence="3 4">
    <name type="scientific">Dysosmobacter welbionis</name>
    <dbReference type="NCBI Taxonomy" id="2093857"/>
    <lineage>
        <taxon>Bacteria</taxon>
        <taxon>Bacillati</taxon>
        <taxon>Bacillota</taxon>
        <taxon>Clostridia</taxon>
        <taxon>Eubacteriales</taxon>
        <taxon>Oscillospiraceae</taxon>
        <taxon>Dysosmobacter</taxon>
    </lineage>
</organism>
<feature type="region of interest" description="Disordered" evidence="1">
    <location>
        <begin position="287"/>
        <end position="310"/>
    </location>
</feature>
<dbReference type="InterPro" id="IPR034154">
    <property type="entry name" value="TOPRIM_DnaG/twinkle"/>
</dbReference>
<dbReference type="Gene3D" id="3.40.1360.10">
    <property type="match status" value="1"/>
</dbReference>
<accession>A0A4D7ANT3</accession>
<dbReference type="AlphaFoldDB" id="A0A4D7ANT3"/>
<dbReference type="InterPro" id="IPR025054">
    <property type="entry name" value="DUF3991"/>
</dbReference>
<dbReference type="Pfam" id="PF13154">
    <property type="entry name" value="DUF3991"/>
    <property type="match status" value="1"/>
</dbReference>
<protein>
    <submittedName>
        <fullName evidence="3">Toprim domain-containing protein</fullName>
    </submittedName>
</protein>
<name>A0A4D7ANT3_9FIRM</name>
<reference evidence="4" key="1">
    <citation type="submission" date="2018-12" db="EMBL/GenBank/DDBJ databases">
        <title>Dusodibacter welbiota gen. nov., sp. nov., isolated from human faeces and emended description of the Oscillibacter genus.</title>
        <authorList>
            <person name="Le Roy T."/>
            <person name="Van der Smissen P."/>
            <person name="Delzenne N."/>
            <person name="Muccioli G."/>
            <person name="Collet J.F."/>
            <person name="Cani P.D."/>
        </authorList>
    </citation>
    <scope>NUCLEOTIDE SEQUENCE [LARGE SCALE GENOMIC DNA]</scope>
    <source>
        <strain evidence="4">J115</strain>
    </source>
</reference>
<gene>
    <name evidence="3" type="ORF">EIO64_05570</name>
</gene>
<dbReference type="Pfam" id="PF13155">
    <property type="entry name" value="Toprim_2"/>
    <property type="match status" value="1"/>
</dbReference>
<evidence type="ECO:0000313" key="4">
    <source>
        <dbReference type="Proteomes" id="UP000298642"/>
    </source>
</evidence>